<accession>A0A1H7ZHY6</accession>
<dbReference type="Pfam" id="PF12704">
    <property type="entry name" value="MacB_PCD"/>
    <property type="match status" value="2"/>
</dbReference>
<organism evidence="9 10">
    <name type="scientific">Mucilaginibacter gossypiicola</name>
    <dbReference type="NCBI Taxonomy" id="551995"/>
    <lineage>
        <taxon>Bacteria</taxon>
        <taxon>Pseudomonadati</taxon>
        <taxon>Bacteroidota</taxon>
        <taxon>Sphingobacteriia</taxon>
        <taxon>Sphingobacteriales</taxon>
        <taxon>Sphingobacteriaceae</taxon>
        <taxon>Mucilaginibacter</taxon>
    </lineage>
</organism>
<evidence type="ECO:0000313" key="10">
    <source>
        <dbReference type="Proteomes" id="UP000198942"/>
    </source>
</evidence>
<feature type="transmembrane region" description="Helical" evidence="6">
    <location>
        <begin position="327"/>
        <end position="350"/>
    </location>
</feature>
<evidence type="ECO:0000256" key="1">
    <source>
        <dbReference type="ARBA" id="ARBA00004651"/>
    </source>
</evidence>
<gene>
    <name evidence="9" type="ORF">SAMN05192574_10124</name>
</gene>
<dbReference type="STRING" id="551995.SAMN05192574_10124"/>
<dbReference type="GO" id="GO:0005886">
    <property type="term" value="C:plasma membrane"/>
    <property type="evidence" value="ECO:0007669"/>
    <property type="project" value="UniProtKB-SubCell"/>
</dbReference>
<evidence type="ECO:0000256" key="5">
    <source>
        <dbReference type="ARBA" id="ARBA00023136"/>
    </source>
</evidence>
<keyword evidence="2" id="KW-1003">Cell membrane</keyword>
<dbReference type="Proteomes" id="UP000198942">
    <property type="component" value="Unassembled WGS sequence"/>
</dbReference>
<name>A0A1H7ZHY6_9SPHI</name>
<keyword evidence="3 6" id="KW-0812">Transmembrane</keyword>
<evidence type="ECO:0000256" key="6">
    <source>
        <dbReference type="SAM" id="Phobius"/>
    </source>
</evidence>
<feature type="domain" description="ABC3 transporter permease C-terminal" evidence="7">
    <location>
        <begin position="666"/>
        <end position="775"/>
    </location>
</feature>
<sequence>MIGNYIKTTVRGLAKNRAYSFLNIAGLAIGVACASMIFLWVQDELTFNHSFVKRDNLYTVRENQTYDGKTSTFRATPGPMAAALKGDIPGVKNAARMGGENEMVFALGEKVINEQGSYADAEIFPMLKLSFVQGDEANVFHDLHSVVINTTMAKKFFGDANPIGKTLKMNNEHDFTVTGVFSDLPKNSTFQMQWFAPLKNIEHMQPWQQDWGANWTRTYVELEPSADVNAINKKLAHYLGTKKNGNGTICFLFGMNDWNLRDKFTDGKMSGGRIEYVRLFSAIAFIILIIACINFMNLSTARSEKRAKEVGVHKVMGAGKGKLITQFIGEAVIMAFIAVIIAVVLVYAALPSFNNMVQKELTIDLLQPFHLFYLLSIGLVTGLLAGSYPAFYLSSFNPITVLKNIKLPSAAGAGFIRQSLVVIQFSVSIILIIGTVIIYQQIQHVKNRELGYQKDNLVYIDTKGKITDHFTAVNNELKQTGVVADASLSEYPVLQIWSNTDNFSWDGKDASKNPLITIESVSPQFVSTMNMKLVAGRDFYANAKLDSSNVIINEAFAKQMGKAGHVGGIVRDGGNKPYQIAGIIKDFLYNDMYVSGAPLMLFSRPQNNNILTIRFKQGVNLTDALAKTGEVYKRANPGYPFEYKFVDADFDELFKTEALTGKLSGVFASLAVVISCLGLFGLAAYTAERRIKEIGIRKVLGASVVGLTGLLSRDFLKLVVVSCLIAFPVAWYAINNWLQSYQYRVTVQWWVFAAAGIAAIFIALATVSFQAIKAALSNPVKSLRSE</sequence>
<feature type="transmembrane region" description="Helical" evidence="6">
    <location>
        <begin position="749"/>
        <end position="772"/>
    </location>
</feature>
<dbReference type="OrthoDB" id="1451596at2"/>
<feature type="domain" description="MacB-like periplasmic core" evidence="8">
    <location>
        <begin position="20"/>
        <end position="236"/>
    </location>
</feature>
<feature type="transmembrane region" description="Helical" evidence="6">
    <location>
        <begin position="21"/>
        <end position="41"/>
    </location>
</feature>
<protein>
    <submittedName>
        <fullName evidence="9">Duplicated orphan permease</fullName>
    </submittedName>
</protein>
<proteinExistence type="predicted"/>
<dbReference type="Pfam" id="PF02687">
    <property type="entry name" value="FtsX"/>
    <property type="match status" value="2"/>
</dbReference>
<evidence type="ECO:0000256" key="4">
    <source>
        <dbReference type="ARBA" id="ARBA00022989"/>
    </source>
</evidence>
<dbReference type="InterPro" id="IPR050250">
    <property type="entry name" value="Macrolide_Exporter_MacB"/>
</dbReference>
<feature type="transmembrane region" description="Helical" evidence="6">
    <location>
        <begin position="715"/>
        <end position="734"/>
    </location>
</feature>
<evidence type="ECO:0000256" key="2">
    <source>
        <dbReference type="ARBA" id="ARBA00022475"/>
    </source>
</evidence>
<feature type="transmembrane region" description="Helical" evidence="6">
    <location>
        <begin position="666"/>
        <end position="687"/>
    </location>
</feature>
<feature type="transmembrane region" description="Helical" evidence="6">
    <location>
        <begin position="415"/>
        <end position="439"/>
    </location>
</feature>
<feature type="transmembrane region" description="Helical" evidence="6">
    <location>
        <begin position="276"/>
        <end position="298"/>
    </location>
</feature>
<feature type="transmembrane region" description="Helical" evidence="6">
    <location>
        <begin position="370"/>
        <end position="394"/>
    </location>
</feature>
<comment type="subcellular location">
    <subcellularLocation>
        <location evidence="1">Cell membrane</location>
        <topology evidence="1">Multi-pass membrane protein</topology>
    </subcellularLocation>
</comment>
<reference evidence="10" key="1">
    <citation type="submission" date="2016-10" db="EMBL/GenBank/DDBJ databases">
        <authorList>
            <person name="Varghese N."/>
            <person name="Submissions S."/>
        </authorList>
    </citation>
    <scope>NUCLEOTIDE SEQUENCE [LARGE SCALE GENOMIC DNA]</scope>
    <source>
        <strain evidence="10">Gh-48</strain>
    </source>
</reference>
<feature type="domain" description="MacB-like periplasmic core" evidence="8">
    <location>
        <begin position="427"/>
        <end position="626"/>
    </location>
</feature>
<dbReference type="AlphaFoldDB" id="A0A1H7ZHY6"/>
<dbReference type="InterPro" id="IPR025857">
    <property type="entry name" value="MacB_PCD"/>
</dbReference>
<dbReference type="EMBL" id="FOCL01000001">
    <property type="protein sequence ID" value="SEM57158.1"/>
    <property type="molecule type" value="Genomic_DNA"/>
</dbReference>
<keyword evidence="4 6" id="KW-1133">Transmembrane helix</keyword>
<evidence type="ECO:0000259" key="7">
    <source>
        <dbReference type="Pfam" id="PF02687"/>
    </source>
</evidence>
<dbReference type="InterPro" id="IPR003838">
    <property type="entry name" value="ABC3_permease_C"/>
</dbReference>
<dbReference type="RefSeq" id="WP_091205957.1">
    <property type="nucleotide sequence ID" value="NZ_FOCL01000001.1"/>
</dbReference>
<evidence type="ECO:0000313" key="9">
    <source>
        <dbReference type="EMBL" id="SEM57158.1"/>
    </source>
</evidence>
<dbReference type="PROSITE" id="PS51257">
    <property type="entry name" value="PROKAR_LIPOPROTEIN"/>
    <property type="match status" value="1"/>
</dbReference>
<evidence type="ECO:0000259" key="8">
    <source>
        <dbReference type="Pfam" id="PF12704"/>
    </source>
</evidence>
<dbReference type="GO" id="GO:0022857">
    <property type="term" value="F:transmembrane transporter activity"/>
    <property type="evidence" value="ECO:0007669"/>
    <property type="project" value="TreeGrafter"/>
</dbReference>
<dbReference type="PANTHER" id="PTHR30572:SF18">
    <property type="entry name" value="ABC-TYPE MACROLIDE FAMILY EXPORT SYSTEM PERMEASE COMPONENT 2"/>
    <property type="match status" value="1"/>
</dbReference>
<feature type="domain" description="ABC3 transporter permease C-terminal" evidence="7">
    <location>
        <begin position="282"/>
        <end position="398"/>
    </location>
</feature>
<evidence type="ECO:0000256" key="3">
    <source>
        <dbReference type="ARBA" id="ARBA00022692"/>
    </source>
</evidence>
<dbReference type="PANTHER" id="PTHR30572">
    <property type="entry name" value="MEMBRANE COMPONENT OF TRANSPORTER-RELATED"/>
    <property type="match status" value="1"/>
</dbReference>
<keyword evidence="5 6" id="KW-0472">Membrane</keyword>
<keyword evidence="10" id="KW-1185">Reference proteome</keyword>